<proteinExistence type="predicted"/>
<dbReference type="Proteomes" id="UP000076798">
    <property type="component" value="Unassembled WGS sequence"/>
</dbReference>
<evidence type="ECO:0000313" key="2">
    <source>
        <dbReference type="EMBL" id="KZT31146.1"/>
    </source>
</evidence>
<keyword evidence="3" id="KW-1185">Reference proteome</keyword>
<protein>
    <recommendedName>
        <fullName evidence="1">Integrase core domain-containing protein</fullName>
    </recommendedName>
</protein>
<dbReference type="EMBL" id="KV428805">
    <property type="protein sequence ID" value="KZT31146.1"/>
    <property type="molecule type" value="Genomic_DNA"/>
</dbReference>
<reference evidence="2 3" key="1">
    <citation type="journal article" date="2016" name="Mol. Biol. Evol.">
        <title>Comparative Genomics of Early-Diverging Mushroom-Forming Fungi Provides Insights into the Origins of Lignocellulose Decay Capabilities.</title>
        <authorList>
            <person name="Nagy L.G."/>
            <person name="Riley R."/>
            <person name="Tritt A."/>
            <person name="Adam C."/>
            <person name="Daum C."/>
            <person name="Floudas D."/>
            <person name="Sun H."/>
            <person name="Yadav J.S."/>
            <person name="Pangilinan J."/>
            <person name="Larsson K.H."/>
            <person name="Matsuura K."/>
            <person name="Barry K."/>
            <person name="Labutti K."/>
            <person name="Kuo R."/>
            <person name="Ohm R.A."/>
            <person name="Bhattacharya S.S."/>
            <person name="Shirouzu T."/>
            <person name="Yoshinaga Y."/>
            <person name="Martin F.M."/>
            <person name="Grigoriev I.V."/>
            <person name="Hibbett D.S."/>
        </authorList>
    </citation>
    <scope>NUCLEOTIDE SEQUENCE [LARGE SCALE GENOMIC DNA]</scope>
    <source>
        <strain evidence="2 3">HHB10207 ss-3</strain>
    </source>
</reference>
<evidence type="ECO:0000259" key="1">
    <source>
        <dbReference type="Pfam" id="PF24764"/>
    </source>
</evidence>
<dbReference type="PANTHER" id="PTHR46791:SF5">
    <property type="entry name" value="CLR5 DOMAIN-CONTAINING PROTEIN-RELATED"/>
    <property type="match status" value="1"/>
</dbReference>
<feature type="domain" description="Integrase core" evidence="1">
    <location>
        <begin position="1"/>
        <end position="90"/>
    </location>
</feature>
<evidence type="ECO:0000313" key="3">
    <source>
        <dbReference type="Proteomes" id="UP000076798"/>
    </source>
</evidence>
<dbReference type="InterPro" id="IPR058913">
    <property type="entry name" value="Integrase_dom_put"/>
</dbReference>
<dbReference type="AlphaFoldDB" id="A0A165WH42"/>
<dbReference type="PANTHER" id="PTHR46791">
    <property type="entry name" value="EXPRESSED PROTEIN"/>
    <property type="match status" value="1"/>
</dbReference>
<name>A0A165WH42_9AGAM</name>
<sequence>RSVHNVRIERLWVDVTAQVGAKWSAFFTQLELHCGLDINNADHLWLLHSLFLPVINAELQFFAEAWNEHKIDSKTGPRRSPWDMWVFDMLVLGVRGNPLESDQPLTSEELEVYGIDWPAFNQQDIRSSQASNNPRDEGDTSWIRRGFPAQLNGVELDAPQSDAEHVDIFQEVSYRTQADDQTQRWHQGFALVYAMYPDLF</sequence>
<feature type="non-terminal residue" evidence="2">
    <location>
        <position position="1"/>
    </location>
</feature>
<organism evidence="2 3">
    <name type="scientific">Sistotremastrum suecicum HHB10207 ss-3</name>
    <dbReference type="NCBI Taxonomy" id="1314776"/>
    <lineage>
        <taxon>Eukaryota</taxon>
        <taxon>Fungi</taxon>
        <taxon>Dikarya</taxon>
        <taxon>Basidiomycota</taxon>
        <taxon>Agaricomycotina</taxon>
        <taxon>Agaricomycetes</taxon>
        <taxon>Sistotremastrales</taxon>
        <taxon>Sistotremastraceae</taxon>
        <taxon>Sistotremastrum</taxon>
    </lineage>
</organism>
<gene>
    <name evidence="2" type="ORF">SISSUDRAFT_995483</name>
</gene>
<dbReference type="Pfam" id="PF24764">
    <property type="entry name" value="rva_4"/>
    <property type="match status" value="1"/>
</dbReference>
<dbReference type="OrthoDB" id="3252187at2759"/>
<accession>A0A165WH42</accession>
<dbReference type="STRING" id="1314776.A0A165WH42"/>